<dbReference type="InterPro" id="IPR024370">
    <property type="entry name" value="PBP_domain"/>
</dbReference>
<accession>A0A517YJ82</accession>
<dbReference type="PROSITE" id="PS50943">
    <property type="entry name" value="HTH_CROC1"/>
    <property type="match status" value="1"/>
</dbReference>
<dbReference type="RefSeq" id="WP_145095478.1">
    <property type="nucleotide sequence ID" value="NZ_CP036274.1"/>
</dbReference>
<proteinExistence type="predicted"/>
<dbReference type="AlphaFoldDB" id="A0A517YJ82"/>
<name>A0A517YJ82_9BACT</name>
<protein>
    <submittedName>
        <fullName evidence="2">PBP superfamily domain protein</fullName>
    </submittedName>
</protein>
<gene>
    <name evidence="2" type="ORF">ETAA8_53980</name>
</gene>
<organism evidence="2 3">
    <name type="scientific">Anatilimnocola aggregata</name>
    <dbReference type="NCBI Taxonomy" id="2528021"/>
    <lineage>
        <taxon>Bacteria</taxon>
        <taxon>Pseudomonadati</taxon>
        <taxon>Planctomycetota</taxon>
        <taxon>Planctomycetia</taxon>
        <taxon>Pirellulales</taxon>
        <taxon>Pirellulaceae</taxon>
        <taxon>Anatilimnocola</taxon>
    </lineage>
</organism>
<evidence type="ECO:0000313" key="2">
    <source>
        <dbReference type="EMBL" id="QDU30279.1"/>
    </source>
</evidence>
<dbReference type="PANTHER" id="PTHR38431">
    <property type="entry name" value="BLL2305 PROTEIN"/>
    <property type="match status" value="1"/>
</dbReference>
<dbReference type="Pfam" id="PF12727">
    <property type="entry name" value="PBP_like"/>
    <property type="match status" value="1"/>
</dbReference>
<dbReference type="Gene3D" id="1.10.260.40">
    <property type="entry name" value="lambda repressor-like DNA-binding domains"/>
    <property type="match status" value="1"/>
</dbReference>
<feature type="domain" description="HTH cro/C1-type" evidence="1">
    <location>
        <begin position="11"/>
        <end position="65"/>
    </location>
</feature>
<dbReference type="EMBL" id="CP036274">
    <property type="protein sequence ID" value="QDU30279.1"/>
    <property type="molecule type" value="Genomic_DNA"/>
</dbReference>
<evidence type="ECO:0000313" key="3">
    <source>
        <dbReference type="Proteomes" id="UP000315017"/>
    </source>
</evidence>
<reference evidence="2 3" key="1">
    <citation type="submission" date="2019-02" db="EMBL/GenBank/DDBJ databases">
        <title>Deep-cultivation of Planctomycetes and their phenomic and genomic characterization uncovers novel biology.</title>
        <authorList>
            <person name="Wiegand S."/>
            <person name="Jogler M."/>
            <person name="Boedeker C."/>
            <person name="Pinto D."/>
            <person name="Vollmers J."/>
            <person name="Rivas-Marin E."/>
            <person name="Kohn T."/>
            <person name="Peeters S.H."/>
            <person name="Heuer A."/>
            <person name="Rast P."/>
            <person name="Oberbeckmann S."/>
            <person name="Bunk B."/>
            <person name="Jeske O."/>
            <person name="Meyerdierks A."/>
            <person name="Storesund J.E."/>
            <person name="Kallscheuer N."/>
            <person name="Luecker S."/>
            <person name="Lage O.M."/>
            <person name="Pohl T."/>
            <person name="Merkel B.J."/>
            <person name="Hornburger P."/>
            <person name="Mueller R.-W."/>
            <person name="Bruemmer F."/>
            <person name="Labrenz M."/>
            <person name="Spormann A.M."/>
            <person name="Op den Camp H."/>
            <person name="Overmann J."/>
            <person name="Amann R."/>
            <person name="Jetten M.S.M."/>
            <person name="Mascher T."/>
            <person name="Medema M.H."/>
            <person name="Devos D.P."/>
            <person name="Kaster A.-K."/>
            <person name="Ovreas L."/>
            <person name="Rohde M."/>
            <person name="Galperin M.Y."/>
            <person name="Jogler C."/>
        </authorList>
    </citation>
    <scope>NUCLEOTIDE SEQUENCE [LARGE SCALE GENOMIC DNA]</scope>
    <source>
        <strain evidence="2 3">ETA_A8</strain>
    </source>
</reference>
<sequence precursor="true">MSTPNTKLNRVKEHRLAKGKSQVDLAQTAGISRAGLSAIEIHRLVPSVSTALALAKALQTTVEALFEQVPSETEPVWACSPPTFPSRFWAADVLGRAILYPVESASGTFVRHDGVARESDPVPVARDAARRTLVVATCDPAAGYLALEYGRQTPFRMIVLRRSSRDALGLIKQGLAHVAGVHLAESVTSAGNQQAIEQESLPFDVQLFAMAKWEEGVAHSPGIKLRSVRQATNTRLRWIGRSQGAGARRCQDEVLGSRRSPRHIASDHGDVVASIRSGFADAGICVRMVAEEAHVNFLNIREEDYDLCFPSSYADDPRLAALVDVVRSPQYRETIADLPGYQLRPADLHTVRASAGATRSNHEND</sequence>
<dbReference type="KEGG" id="aagg:ETAA8_53980"/>
<keyword evidence="3" id="KW-1185">Reference proteome</keyword>
<dbReference type="InterPro" id="IPR010982">
    <property type="entry name" value="Lambda_DNA-bd_dom_sf"/>
</dbReference>
<dbReference type="CDD" id="cd00093">
    <property type="entry name" value="HTH_XRE"/>
    <property type="match status" value="1"/>
</dbReference>
<dbReference type="SMART" id="SM00530">
    <property type="entry name" value="HTH_XRE"/>
    <property type="match status" value="1"/>
</dbReference>
<dbReference type="Proteomes" id="UP000315017">
    <property type="component" value="Chromosome"/>
</dbReference>
<dbReference type="SUPFAM" id="SSF47413">
    <property type="entry name" value="lambda repressor-like DNA-binding domains"/>
    <property type="match status" value="1"/>
</dbReference>
<dbReference type="OrthoDB" id="9805928at2"/>
<dbReference type="Pfam" id="PF01381">
    <property type="entry name" value="HTH_3"/>
    <property type="match status" value="1"/>
</dbReference>
<dbReference type="GO" id="GO:0003677">
    <property type="term" value="F:DNA binding"/>
    <property type="evidence" value="ECO:0007669"/>
    <property type="project" value="InterPro"/>
</dbReference>
<evidence type="ECO:0000259" key="1">
    <source>
        <dbReference type="PROSITE" id="PS50943"/>
    </source>
</evidence>
<dbReference type="PANTHER" id="PTHR38431:SF1">
    <property type="entry name" value="BLL2305 PROTEIN"/>
    <property type="match status" value="1"/>
</dbReference>
<dbReference type="InterPro" id="IPR001387">
    <property type="entry name" value="Cro/C1-type_HTH"/>
</dbReference>